<evidence type="ECO:0000313" key="2">
    <source>
        <dbReference type="EMBL" id="POS80007.1"/>
    </source>
</evidence>
<accession>A0A2P5IBW3</accession>
<name>A0A2P5IBW3_DIAHE</name>
<feature type="compositionally biased region" description="Basic and acidic residues" evidence="1">
    <location>
        <begin position="29"/>
        <end position="39"/>
    </location>
</feature>
<evidence type="ECO:0000256" key="1">
    <source>
        <dbReference type="SAM" id="MobiDB-lite"/>
    </source>
</evidence>
<feature type="compositionally biased region" description="Basic and acidic residues" evidence="1">
    <location>
        <begin position="150"/>
        <end position="160"/>
    </location>
</feature>
<proteinExistence type="predicted"/>
<organism evidence="2 3">
    <name type="scientific">Diaporthe helianthi</name>
    <dbReference type="NCBI Taxonomy" id="158607"/>
    <lineage>
        <taxon>Eukaryota</taxon>
        <taxon>Fungi</taxon>
        <taxon>Dikarya</taxon>
        <taxon>Ascomycota</taxon>
        <taxon>Pezizomycotina</taxon>
        <taxon>Sordariomycetes</taxon>
        <taxon>Sordariomycetidae</taxon>
        <taxon>Diaporthales</taxon>
        <taxon>Diaporthaceae</taxon>
        <taxon>Diaporthe</taxon>
    </lineage>
</organism>
<dbReference type="OrthoDB" id="5238462at2759"/>
<keyword evidence="3" id="KW-1185">Reference proteome</keyword>
<evidence type="ECO:0000313" key="3">
    <source>
        <dbReference type="Proteomes" id="UP000094444"/>
    </source>
</evidence>
<protein>
    <submittedName>
        <fullName evidence="2">Uncharacterized protein</fullName>
    </submittedName>
</protein>
<feature type="compositionally biased region" description="Polar residues" evidence="1">
    <location>
        <begin position="91"/>
        <end position="101"/>
    </location>
</feature>
<dbReference type="InParanoid" id="A0A2P5IBW3"/>
<feature type="compositionally biased region" description="Basic residues" evidence="1">
    <location>
        <begin position="14"/>
        <end position="28"/>
    </location>
</feature>
<feature type="compositionally biased region" description="Basic and acidic residues" evidence="1">
    <location>
        <begin position="78"/>
        <end position="90"/>
    </location>
</feature>
<sequence length="238" mass="25672">MGPENDPGSDQPHQKRQRRITPQRRSKRMRDEVASEEAARSSLTSGDAEEPTASLEAGEQEAAASRGQELEELQDELSEIKRADRARETSTSRCLNGNSGLEQGDAVPDSPLESSPPHVSGPDPFSSGGPEQRASLAKSSLQSTEPEEVNNPHDNDETNKAENAGAPLPGTRWISQQDLEKLMSEGVSLYQSEGTDAIYHLDHEGEKVWVVDKNGDCVIAQPKKADSTPEPAPEGAVP</sequence>
<feature type="region of interest" description="Disordered" evidence="1">
    <location>
        <begin position="1"/>
        <end position="173"/>
    </location>
</feature>
<reference evidence="2" key="1">
    <citation type="submission" date="2017-09" db="EMBL/GenBank/DDBJ databases">
        <title>Polyketide synthases of a Diaporthe helianthi virulent isolate.</title>
        <authorList>
            <person name="Baroncelli R."/>
        </authorList>
    </citation>
    <scope>NUCLEOTIDE SEQUENCE [LARGE SCALE GENOMIC DNA]</scope>
    <source>
        <strain evidence="2">7/96</strain>
    </source>
</reference>
<dbReference type="Proteomes" id="UP000094444">
    <property type="component" value="Unassembled WGS sequence"/>
</dbReference>
<dbReference type="EMBL" id="MAVT02000076">
    <property type="protein sequence ID" value="POS80007.1"/>
    <property type="molecule type" value="Genomic_DNA"/>
</dbReference>
<gene>
    <name evidence="2" type="ORF">DHEL01_v201613</name>
</gene>
<comment type="caution">
    <text evidence="2">The sequence shown here is derived from an EMBL/GenBank/DDBJ whole genome shotgun (WGS) entry which is preliminary data.</text>
</comment>
<dbReference type="AlphaFoldDB" id="A0A2P5IBW3"/>